<keyword evidence="1" id="KW-0812">Transmembrane</keyword>
<protein>
    <submittedName>
        <fullName evidence="2">Uncharacterized protein</fullName>
    </submittedName>
</protein>
<evidence type="ECO:0000256" key="1">
    <source>
        <dbReference type="SAM" id="Phobius"/>
    </source>
</evidence>
<dbReference type="Proteomes" id="UP000192578">
    <property type="component" value="Unassembled WGS sequence"/>
</dbReference>
<gene>
    <name evidence="2" type="ORF">BV898_13214</name>
</gene>
<accession>A0A1W0WBD5</accession>
<proteinExistence type="predicted"/>
<dbReference type="EMBL" id="MTYJ01000143">
    <property type="protein sequence ID" value="OQV12488.1"/>
    <property type="molecule type" value="Genomic_DNA"/>
</dbReference>
<feature type="transmembrane region" description="Helical" evidence="1">
    <location>
        <begin position="91"/>
        <end position="114"/>
    </location>
</feature>
<keyword evidence="3" id="KW-1185">Reference proteome</keyword>
<evidence type="ECO:0000313" key="2">
    <source>
        <dbReference type="EMBL" id="OQV12488.1"/>
    </source>
</evidence>
<sequence length="179" mass="19481">MDGLSQKAVVVLTTPDGQRSNPEAANDGSYIDISGLQTGTKITINSQNMFGMMSDRVSYVVKFDTDSSNTTNMVLDDAITVQQSMNPSLRLALGLGVPLTVIAIIAMVVATVVYTRWPTIQKRRDEKRCKAVYPGGVRGAGQAHRTVSRIYPNENGQALRMTAESKMITRPCANQSRGR</sequence>
<keyword evidence="1" id="KW-1133">Transmembrane helix</keyword>
<organism evidence="2 3">
    <name type="scientific">Hypsibius exemplaris</name>
    <name type="common">Freshwater tardigrade</name>
    <dbReference type="NCBI Taxonomy" id="2072580"/>
    <lineage>
        <taxon>Eukaryota</taxon>
        <taxon>Metazoa</taxon>
        <taxon>Ecdysozoa</taxon>
        <taxon>Tardigrada</taxon>
        <taxon>Eutardigrada</taxon>
        <taxon>Parachela</taxon>
        <taxon>Hypsibioidea</taxon>
        <taxon>Hypsibiidae</taxon>
        <taxon>Hypsibius</taxon>
    </lineage>
</organism>
<comment type="caution">
    <text evidence="2">The sequence shown here is derived from an EMBL/GenBank/DDBJ whole genome shotgun (WGS) entry which is preliminary data.</text>
</comment>
<dbReference type="AlphaFoldDB" id="A0A1W0WBD5"/>
<keyword evidence="1" id="KW-0472">Membrane</keyword>
<evidence type="ECO:0000313" key="3">
    <source>
        <dbReference type="Proteomes" id="UP000192578"/>
    </source>
</evidence>
<reference evidence="3" key="1">
    <citation type="submission" date="2017-01" db="EMBL/GenBank/DDBJ databases">
        <title>Comparative genomics of anhydrobiosis in the tardigrade Hypsibius dujardini.</title>
        <authorList>
            <person name="Yoshida Y."/>
            <person name="Koutsovoulos G."/>
            <person name="Laetsch D."/>
            <person name="Stevens L."/>
            <person name="Kumar S."/>
            <person name="Horikawa D."/>
            <person name="Ishino K."/>
            <person name="Komine S."/>
            <person name="Tomita M."/>
            <person name="Blaxter M."/>
            <person name="Arakawa K."/>
        </authorList>
    </citation>
    <scope>NUCLEOTIDE SEQUENCE [LARGE SCALE GENOMIC DNA]</scope>
    <source>
        <strain evidence="3">Z151</strain>
    </source>
</reference>
<name>A0A1W0WBD5_HYPEX</name>